<feature type="transmembrane region" description="Helical" evidence="9">
    <location>
        <begin position="240"/>
        <end position="261"/>
    </location>
</feature>
<gene>
    <name evidence="12" type="ORF">B5808_02590</name>
</gene>
<evidence type="ECO:0000259" key="10">
    <source>
        <dbReference type="Pfam" id="PF13231"/>
    </source>
</evidence>
<evidence type="ECO:0000313" key="12">
    <source>
        <dbReference type="EMBL" id="ARJ04238.1"/>
    </source>
</evidence>
<dbReference type="EMBL" id="CP020715">
    <property type="protein sequence ID" value="ARJ04238.1"/>
    <property type="molecule type" value="Genomic_DNA"/>
</dbReference>
<dbReference type="GO" id="GO:0005886">
    <property type="term" value="C:plasma membrane"/>
    <property type="evidence" value="ECO:0007669"/>
    <property type="project" value="UniProtKB-SubCell"/>
</dbReference>
<keyword evidence="6 9" id="KW-1133">Transmembrane helix</keyword>
<dbReference type="AlphaFoldDB" id="A0A1X9LIV7"/>
<feature type="transmembrane region" description="Helical" evidence="9">
    <location>
        <begin position="453"/>
        <end position="471"/>
    </location>
</feature>
<evidence type="ECO:0000256" key="6">
    <source>
        <dbReference type="ARBA" id="ARBA00022989"/>
    </source>
</evidence>
<feature type="transmembrane region" description="Helical" evidence="9">
    <location>
        <begin position="33"/>
        <end position="51"/>
    </location>
</feature>
<dbReference type="InterPro" id="IPR038731">
    <property type="entry name" value="RgtA/B/C-like"/>
</dbReference>
<evidence type="ECO:0000256" key="2">
    <source>
        <dbReference type="ARBA" id="ARBA00022475"/>
    </source>
</evidence>
<evidence type="ECO:0000256" key="7">
    <source>
        <dbReference type="ARBA" id="ARBA00023136"/>
    </source>
</evidence>
<evidence type="ECO:0000256" key="4">
    <source>
        <dbReference type="ARBA" id="ARBA00022679"/>
    </source>
</evidence>
<dbReference type="PANTHER" id="PTHR33908">
    <property type="entry name" value="MANNOSYLTRANSFERASE YKCB-RELATED"/>
    <property type="match status" value="1"/>
</dbReference>
<dbReference type="PANTHER" id="PTHR33908:SF3">
    <property type="entry name" value="UNDECAPRENYL PHOSPHATE-ALPHA-4-AMINO-4-DEOXY-L-ARABINOSE ARABINOSYL TRANSFERASE"/>
    <property type="match status" value="1"/>
</dbReference>
<protein>
    <submittedName>
        <fullName evidence="12">Uncharacterized protein</fullName>
    </submittedName>
</protein>
<evidence type="ECO:0000259" key="11">
    <source>
        <dbReference type="Pfam" id="PF24878"/>
    </source>
</evidence>
<dbReference type="KEGG" id="cphy:B5808_02590"/>
<accession>A0A1X9LIV7</accession>
<evidence type="ECO:0000256" key="8">
    <source>
        <dbReference type="SAM" id="MobiDB-lite"/>
    </source>
</evidence>
<feature type="transmembrane region" description="Helical" evidence="9">
    <location>
        <begin position="421"/>
        <end position="441"/>
    </location>
</feature>
<evidence type="ECO:0000256" key="1">
    <source>
        <dbReference type="ARBA" id="ARBA00004651"/>
    </source>
</evidence>
<evidence type="ECO:0000313" key="13">
    <source>
        <dbReference type="Proteomes" id="UP000192775"/>
    </source>
</evidence>
<keyword evidence="2" id="KW-1003">Cell membrane</keyword>
<proteinExistence type="predicted"/>
<evidence type="ECO:0000256" key="9">
    <source>
        <dbReference type="SAM" id="Phobius"/>
    </source>
</evidence>
<keyword evidence="5 9" id="KW-0812">Transmembrane</keyword>
<sequence length="698" mass="70645">MTTSTLGSGVPDAAGAPSTAASRLVLRRILRPWPLGLGALTALSAFAYLWALQLGQRSEYYAAIALSMSQSWANLLFGSVDPAGTVSLDKIPGSYWVPALFVRLFGFSTWSVNAPNALATVAAVLLAAFTARRIARGFGLEGGATLAGLLAGSAVAATPILAAVARSNQPESFFVLALALAAWAATKAVERASARWLVGAGAFIALAFQMYMLEAWAVWPALAAGYLVTRKSWWRKIRDLAVAGAVSLVLSLTWIAVVALIPASSRPYVGGTYSNDPFEMVFGYNGLGRFSATADSSDYRSFTPPFSGEAGVLRLFNVEVAGQVAWLIPVALLAIVVLLVLRMRLPVVVFLGGWLVTFLAMFSAVAGMHQFYTASLALPMGLLVGLAFAVARSRRVLWAQLAMIGVAALTAVLVGLAYPGYLLWVVIVQGVLALVAGALLVVGARRRARARGWVSVIAGAALLLTPAAWSLDAMNHENSINPVAGAQSAMGGMGGGFAGMGGGFGGFPGGGGSSGAGGFGGFPGRGPGAAAGNGQPGGGGSSVPGGSDAGGRDGGPARDGASSDGMGAAGAGRSGSEDAVLAYVQANRGSASYLLATFGAQSAAGYITATDGDSVLPIGGFSGSDPAPTLDTFEQLVSSGQLRFVLMSSDGGFGGGGGFGGAGSTSSSDSEVSAIREWVTQNCTAVDGITDLYSCSAG</sequence>
<dbReference type="GO" id="GO:0009103">
    <property type="term" value="P:lipopolysaccharide biosynthetic process"/>
    <property type="evidence" value="ECO:0007669"/>
    <property type="project" value="UniProtKB-ARBA"/>
</dbReference>
<keyword evidence="3" id="KW-0328">Glycosyltransferase</keyword>
<evidence type="ECO:0000256" key="3">
    <source>
        <dbReference type="ARBA" id="ARBA00022676"/>
    </source>
</evidence>
<dbReference type="RefSeq" id="WP_085018165.1">
    <property type="nucleotide sequence ID" value="NZ_BMHD01000001.1"/>
</dbReference>
<reference evidence="12 13" key="1">
    <citation type="submission" date="2017-04" db="EMBL/GenBank/DDBJ databases">
        <authorList>
            <person name="Afonso C.L."/>
            <person name="Miller P.J."/>
            <person name="Scott M.A."/>
            <person name="Spackman E."/>
            <person name="Goraichik I."/>
            <person name="Dimitrov K.M."/>
            <person name="Suarez D.L."/>
            <person name="Swayne D.E."/>
        </authorList>
    </citation>
    <scope>NUCLEOTIDE SEQUENCE [LARGE SCALE GENOMIC DNA]</scope>
    <source>
        <strain evidence="13">XA(T)</strain>
    </source>
</reference>
<dbReference type="InterPro" id="IPR050297">
    <property type="entry name" value="LipidA_mod_glycosyltrf_83"/>
</dbReference>
<comment type="subcellular location">
    <subcellularLocation>
        <location evidence="1">Cell membrane</location>
        <topology evidence="1">Multi-pass membrane protein</topology>
    </subcellularLocation>
</comment>
<name>A0A1X9LIV7_9MICO</name>
<dbReference type="Proteomes" id="UP000192775">
    <property type="component" value="Chromosome"/>
</dbReference>
<feature type="transmembrane region" description="Helical" evidence="9">
    <location>
        <begin position="147"/>
        <end position="165"/>
    </location>
</feature>
<dbReference type="GO" id="GO:0016763">
    <property type="term" value="F:pentosyltransferase activity"/>
    <property type="evidence" value="ECO:0007669"/>
    <property type="project" value="TreeGrafter"/>
</dbReference>
<keyword evidence="13" id="KW-1185">Reference proteome</keyword>
<feature type="domain" description="Putative mannosyltransferase YkcA/B-like C-terminal" evidence="11">
    <location>
        <begin position="581"/>
        <end position="682"/>
    </location>
</feature>
<feature type="region of interest" description="Disordered" evidence="8">
    <location>
        <begin position="516"/>
        <end position="571"/>
    </location>
</feature>
<keyword evidence="7 9" id="KW-0472">Membrane</keyword>
<feature type="domain" description="Glycosyltransferase RgtA/B/C/D-like" evidence="10">
    <location>
        <begin position="90"/>
        <end position="253"/>
    </location>
</feature>
<keyword evidence="4" id="KW-0808">Transferase</keyword>
<dbReference type="Pfam" id="PF24878">
    <property type="entry name" value="YkcB_C"/>
    <property type="match status" value="1"/>
</dbReference>
<feature type="transmembrane region" description="Helical" evidence="9">
    <location>
        <begin position="397"/>
        <end position="415"/>
    </location>
</feature>
<dbReference type="Pfam" id="PF13231">
    <property type="entry name" value="PMT_2"/>
    <property type="match status" value="1"/>
</dbReference>
<dbReference type="InterPro" id="IPR056785">
    <property type="entry name" value="YkcA/B-like_C"/>
</dbReference>
<feature type="transmembrane region" description="Helical" evidence="9">
    <location>
        <begin position="371"/>
        <end position="390"/>
    </location>
</feature>
<organism evidence="12 13">
    <name type="scientific">Cnuibacter physcomitrellae</name>
    <dbReference type="NCBI Taxonomy" id="1619308"/>
    <lineage>
        <taxon>Bacteria</taxon>
        <taxon>Bacillati</taxon>
        <taxon>Actinomycetota</taxon>
        <taxon>Actinomycetes</taxon>
        <taxon>Micrococcales</taxon>
        <taxon>Microbacteriaceae</taxon>
        <taxon>Cnuibacter</taxon>
    </lineage>
</organism>
<feature type="transmembrane region" description="Helical" evidence="9">
    <location>
        <begin position="348"/>
        <end position="365"/>
    </location>
</feature>
<dbReference type="STRING" id="1619308.B5808_02590"/>
<feature type="compositionally biased region" description="Gly residues" evidence="8">
    <location>
        <begin position="516"/>
        <end position="554"/>
    </location>
</feature>
<dbReference type="GO" id="GO:0010041">
    <property type="term" value="P:response to iron(III) ion"/>
    <property type="evidence" value="ECO:0007669"/>
    <property type="project" value="TreeGrafter"/>
</dbReference>
<evidence type="ECO:0000256" key="5">
    <source>
        <dbReference type="ARBA" id="ARBA00022692"/>
    </source>
</evidence>
<feature type="transmembrane region" description="Helical" evidence="9">
    <location>
        <begin position="201"/>
        <end position="228"/>
    </location>
</feature>
<feature type="transmembrane region" description="Helical" evidence="9">
    <location>
        <begin position="324"/>
        <end position="341"/>
    </location>
</feature>
<feature type="transmembrane region" description="Helical" evidence="9">
    <location>
        <begin position="117"/>
        <end position="135"/>
    </location>
</feature>